<dbReference type="PANTHER" id="PTHR10218">
    <property type="entry name" value="GTP-BINDING PROTEIN ALPHA SUBUNIT"/>
    <property type="match status" value="1"/>
</dbReference>
<feature type="binding site" evidence="4">
    <location>
        <begin position="17"/>
        <end position="20"/>
    </location>
    <ligand>
        <name>GTP</name>
        <dbReference type="ChEBI" id="CHEBI:37565"/>
    </ligand>
</feature>
<dbReference type="GO" id="GO:0003924">
    <property type="term" value="F:GTPase activity"/>
    <property type="evidence" value="ECO:0007669"/>
    <property type="project" value="InterPro"/>
</dbReference>
<keyword evidence="1 4" id="KW-0547">Nucleotide-binding</keyword>
<dbReference type="GO" id="GO:0005834">
    <property type="term" value="C:heterotrimeric G-protein complex"/>
    <property type="evidence" value="ECO:0007669"/>
    <property type="project" value="TreeGrafter"/>
</dbReference>
<organism evidence="5 6">
    <name type="scientific">Rhamnella rubrinervis</name>
    <dbReference type="NCBI Taxonomy" id="2594499"/>
    <lineage>
        <taxon>Eukaryota</taxon>
        <taxon>Viridiplantae</taxon>
        <taxon>Streptophyta</taxon>
        <taxon>Embryophyta</taxon>
        <taxon>Tracheophyta</taxon>
        <taxon>Spermatophyta</taxon>
        <taxon>Magnoliopsida</taxon>
        <taxon>eudicotyledons</taxon>
        <taxon>Gunneridae</taxon>
        <taxon>Pentapetalae</taxon>
        <taxon>rosids</taxon>
        <taxon>fabids</taxon>
        <taxon>Rosales</taxon>
        <taxon>Rhamnaceae</taxon>
        <taxon>rhamnoid group</taxon>
        <taxon>Rhamneae</taxon>
        <taxon>Rhamnella</taxon>
    </lineage>
</organism>
<sequence length="111" mass="13365">MIRHPCFKDTPFVLILNKYDLLKVNRVPLSTCEWFNDFSPVRPHHNNQSLAHQAYFYVAMKFKDLYASITDRKLFVWQARARDRGQSMRHSSTRGRYSNGMRRRGELLWWS</sequence>
<dbReference type="GO" id="GO:0031683">
    <property type="term" value="F:G-protein beta/gamma-subunit complex binding"/>
    <property type="evidence" value="ECO:0007669"/>
    <property type="project" value="InterPro"/>
</dbReference>
<evidence type="ECO:0000256" key="2">
    <source>
        <dbReference type="ARBA" id="ARBA00023134"/>
    </source>
</evidence>
<evidence type="ECO:0000256" key="3">
    <source>
        <dbReference type="ARBA" id="ARBA00023224"/>
    </source>
</evidence>
<evidence type="ECO:0000256" key="4">
    <source>
        <dbReference type="PIRSR" id="PIRSR601019-1"/>
    </source>
</evidence>
<comment type="caution">
    <text evidence="5">The sequence shown here is derived from an EMBL/GenBank/DDBJ whole genome shotgun (WGS) entry which is preliminary data.</text>
</comment>
<evidence type="ECO:0000256" key="1">
    <source>
        <dbReference type="ARBA" id="ARBA00022741"/>
    </source>
</evidence>
<protein>
    <submittedName>
        <fullName evidence="5">Uncharacterized protein</fullName>
    </submittedName>
</protein>
<dbReference type="InterPro" id="IPR027417">
    <property type="entry name" value="P-loop_NTPase"/>
</dbReference>
<dbReference type="Gene3D" id="3.40.50.300">
    <property type="entry name" value="P-loop containing nucleotide triphosphate hydrolases"/>
    <property type="match status" value="1"/>
</dbReference>
<dbReference type="InterPro" id="IPR001019">
    <property type="entry name" value="Gprotein_alpha_su"/>
</dbReference>
<evidence type="ECO:0000313" key="6">
    <source>
        <dbReference type="Proteomes" id="UP000796880"/>
    </source>
</evidence>
<dbReference type="GO" id="GO:0005737">
    <property type="term" value="C:cytoplasm"/>
    <property type="evidence" value="ECO:0007669"/>
    <property type="project" value="TreeGrafter"/>
</dbReference>
<gene>
    <name evidence="5" type="ORF">FNV43_RR08409</name>
</gene>
<accession>A0A8K0H850</accession>
<dbReference type="AlphaFoldDB" id="A0A8K0H850"/>
<dbReference type="EMBL" id="VOIH02000004">
    <property type="protein sequence ID" value="KAF3447706.1"/>
    <property type="molecule type" value="Genomic_DNA"/>
</dbReference>
<dbReference type="GO" id="GO:0001664">
    <property type="term" value="F:G protein-coupled receptor binding"/>
    <property type="evidence" value="ECO:0007669"/>
    <property type="project" value="TreeGrafter"/>
</dbReference>
<dbReference type="GO" id="GO:0007188">
    <property type="term" value="P:adenylate cyclase-modulating G protein-coupled receptor signaling pathway"/>
    <property type="evidence" value="ECO:0007669"/>
    <property type="project" value="TreeGrafter"/>
</dbReference>
<dbReference type="OrthoDB" id="5817230at2759"/>
<dbReference type="Proteomes" id="UP000796880">
    <property type="component" value="Unassembled WGS sequence"/>
</dbReference>
<dbReference type="SUPFAM" id="SSF52540">
    <property type="entry name" value="P-loop containing nucleoside triphosphate hydrolases"/>
    <property type="match status" value="1"/>
</dbReference>
<name>A0A8K0H850_9ROSA</name>
<feature type="binding site" evidence="4">
    <location>
        <position position="81"/>
    </location>
    <ligand>
        <name>GTP</name>
        <dbReference type="ChEBI" id="CHEBI:37565"/>
    </ligand>
</feature>
<keyword evidence="6" id="KW-1185">Reference proteome</keyword>
<dbReference type="GO" id="GO:0005525">
    <property type="term" value="F:GTP binding"/>
    <property type="evidence" value="ECO:0007669"/>
    <property type="project" value="UniProtKB-KW"/>
</dbReference>
<dbReference type="PANTHER" id="PTHR10218:SF334">
    <property type="entry name" value="EXTRA-LARGE GUANINE NUCLEOTIDE-BINDING PROTEIN 3"/>
    <property type="match status" value="1"/>
</dbReference>
<reference evidence="5" key="1">
    <citation type="submission" date="2020-03" db="EMBL/GenBank/DDBJ databases">
        <title>A high-quality chromosome-level genome assembly of a woody plant with both climbing and erect habits, Rhamnella rubrinervis.</title>
        <authorList>
            <person name="Lu Z."/>
            <person name="Yang Y."/>
            <person name="Zhu X."/>
            <person name="Sun Y."/>
        </authorList>
    </citation>
    <scope>NUCLEOTIDE SEQUENCE</scope>
    <source>
        <strain evidence="5">BYM</strain>
        <tissue evidence="5">Leaf</tissue>
    </source>
</reference>
<proteinExistence type="predicted"/>
<keyword evidence="3" id="KW-0807">Transducer</keyword>
<keyword evidence="2 4" id="KW-0342">GTP-binding</keyword>
<evidence type="ECO:0000313" key="5">
    <source>
        <dbReference type="EMBL" id="KAF3447706.1"/>
    </source>
</evidence>